<proteinExistence type="predicted"/>
<protein>
    <recommendedName>
        <fullName evidence="3">Metalloendopeptidase</fullName>
    </recommendedName>
</protein>
<gene>
    <name evidence="1" type="ORF">JYU34_015756</name>
</gene>
<organism evidence="1 2">
    <name type="scientific">Plutella xylostella</name>
    <name type="common">Diamondback moth</name>
    <name type="synonym">Plutella maculipennis</name>
    <dbReference type="NCBI Taxonomy" id="51655"/>
    <lineage>
        <taxon>Eukaryota</taxon>
        <taxon>Metazoa</taxon>
        <taxon>Ecdysozoa</taxon>
        <taxon>Arthropoda</taxon>
        <taxon>Hexapoda</taxon>
        <taxon>Insecta</taxon>
        <taxon>Pterygota</taxon>
        <taxon>Neoptera</taxon>
        <taxon>Endopterygota</taxon>
        <taxon>Lepidoptera</taxon>
        <taxon>Glossata</taxon>
        <taxon>Ditrysia</taxon>
        <taxon>Yponomeutoidea</taxon>
        <taxon>Plutellidae</taxon>
        <taxon>Plutella</taxon>
    </lineage>
</organism>
<reference evidence="1 2" key="1">
    <citation type="submission" date="2021-06" db="EMBL/GenBank/DDBJ databases">
        <title>A haploid diamondback moth (Plutella xylostella L.) genome assembly resolves 31 chromosomes and identifies a diamide resistance mutation.</title>
        <authorList>
            <person name="Ward C.M."/>
            <person name="Perry K.D."/>
            <person name="Baker G."/>
            <person name="Powis K."/>
            <person name="Heckel D.G."/>
            <person name="Baxter S.W."/>
        </authorList>
    </citation>
    <scope>NUCLEOTIDE SEQUENCE [LARGE SCALE GENOMIC DNA]</scope>
    <source>
        <strain evidence="1 2">LV</strain>
        <tissue evidence="1">Single pupa</tissue>
    </source>
</reference>
<accession>A0ABQ7Q8F0</accession>
<dbReference type="EMBL" id="JAHIBW010000021">
    <property type="protein sequence ID" value="KAG7300203.1"/>
    <property type="molecule type" value="Genomic_DNA"/>
</dbReference>
<keyword evidence="2" id="KW-1185">Reference proteome</keyword>
<name>A0ABQ7Q8F0_PLUXY</name>
<comment type="caution">
    <text evidence="1">The sequence shown here is derived from an EMBL/GenBank/DDBJ whole genome shotgun (WGS) entry which is preliminary data.</text>
</comment>
<dbReference type="Proteomes" id="UP000823941">
    <property type="component" value="Chromosome 21"/>
</dbReference>
<evidence type="ECO:0000313" key="1">
    <source>
        <dbReference type="EMBL" id="KAG7300203.1"/>
    </source>
</evidence>
<evidence type="ECO:0000313" key="2">
    <source>
        <dbReference type="Proteomes" id="UP000823941"/>
    </source>
</evidence>
<sequence>MADCCLSFYDASIAGAIMRKVLITPTCSLATEVAHATLHGLGLSHERGKPIPEERAMDILLTNNCNLFKTIINTTVSTRRNPGNV</sequence>
<evidence type="ECO:0008006" key="3">
    <source>
        <dbReference type="Google" id="ProtNLM"/>
    </source>
</evidence>